<dbReference type="AlphaFoldDB" id="A0A0A2A7F6"/>
<name>A0A0A2A7F6_PROMR</name>
<reference evidence="2" key="1">
    <citation type="journal article" date="2014" name="Sci. Data">
        <title>Genomes of diverse isolates of the marine cyanobacterium Prochlorococcus.</title>
        <authorList>
            <person name="Biller S."/>
            <person name="Berube P."/>
            <person name="Thompson J."/>
            <person name="Kelly L."/>
            <person name="Roggensack S."/>
            <person name="Awad L."/>
            <person name="Roache-Johnson K."/>
            <person name="Ding H."/>
            <person name="Giovannoni S.J."/>
            <person name="Moore L.R."/>
            <person name="Chisholm S.W."/>
        </authorList>
    </citation>
    <scope>NUCLEOTIDE SEQUENCE [LARGE SCALE GENOMIC DNA]</scope>
    <source>
        <strain evidence="2">MIT 9201</strain>
    </source>
</reference>
<gene>
    <name evidence="1" type="ORF">EU95_0670</name>
</gene>
<dbReference type="Proteomes" id="UP000030355">
    <property type="component" value="Unassembled WGS sequence"/>
</dbReference>
<dbReference type="EMBL" id="JNAL01000008">
    <property type="protein sequence ID" value="KGF96434.1"/>
    <property type="molecule type" value="Genomic_DNA"/>
</dbReference>
<organism evidence="1 2">
    <name type="scientific">Prochlorococcus marinus str. MIT 9201</name>
    <dbReference type="NCBI Taxonomy" id="93057"/>
    <lineage>
        <taxon>Bacteria</taxon>
        <taxon>Bacillati</taxon>
        <taxon>Cyanobacteriota</taxon>
        <taxon>Cyanophyceae</taxon>
        <taxon>Synechococcales</taxon>
        <taxon>Prochlorococcaceae</taxon>
        <taxon>Prochlorococcus</taxon>
    </lineage>
</organism>
<evidence type="ECO:0000313" key="1">
    <source>
        <dbReference type="EMBL" id="KGF96434.1"/>
    </source>
</evidence>
<evidence type="ECO:0000313" key="2">
    <source>
        <dbReference type="Proteomes" id="UP000030355"/>
    </source>
</evidence>
<sequence length="39" mass="4319">MVSRQVPRDVANKSVGEKLSPLPQWSKGASVLIRLPDCR</sequence>
<dbReference type="STRING" id="93057.EU95_0670"/>
<comment type="caution">
    <text evidence="1">The sequence shown here is derived from an EMBL/GenBank/DDBJ whole genome shotgun (WGS) entry which is preliminary data.</text>
</comment>
<proteinExistence type="predicted"/>
<protein>
    <submittedName>
        <fullName evidence="1">Uncharacterized protein</fullName>
    </submittedName>
</protein>
<accession>A0A0A2A7F6</accession>